<dbReference type="InterPro" id="IPR036259">
    <property type="entry name" value="MFS_trans_sf"/>
</dbReference>
<dbReference type="EMBL" id="CP013189">
    <property type="protein sequence ID" value="ALO45476.1"/>
    <property type="molecule type" value="Genomic_DNA"/>
</dbReference>
<dbReference type="Proteomes" id="UP000065641">
    <property type="component" value="Chromosome"/>
</dbReference>
<gene>
    <name evidence="2" type="ORF">PS2015_800</name>
</gene>
<keyword evidence="3" id="KW-1185">Reference proteome</keyword>
<keyword evidence="2" id="KW-0808">Transferase</keyword>
<dbReference type="RefSeq" id="WP_335338254.1">
    <property type="nucleotide sequence ID" value="NZ_CP013189.1"/>
</dbReference>
<evidence type="ECO:0000313" key="3">
    <source>
        <dbReference type="Proteomes" id="UP000065641"/>
    </source>
</evidence>
<organism evidence="2 3">
    <name type="scientific">Pseudohongiella spirulinae</name>
    <dbReference type="NCBI Taxonomy" id="1249552"/>
    <lineage>
        <taxon>Bacteria</taxon>
        <taxon>Pseudomonadati</taxon>
        <taxon>Pseudomonadota</taxon>
        <taxon>Gammaproteobacteria</taxon>
        <taxon>Pseudomonadales</taxon>
        <taxon>Pseudohongiellaceae</taxon>
        <taxon>Pseudohongiella</taxon>
    </lineage>
</organism>
<feature type="transmembrane region" description="Helical" evidence="1">
    <location>
        <begin position="81"/>
        <end position="100"/>
    </location>
</feature>
<protein>
    <submittedName>
        <fullName evidence="2">Glycosyl transferase</fullName>
    </submittedName>
</protein>
<dbReference type="STRING" id="1249552.PS2015_800"/>
<dbReference type="GO" id="GO:0016740">
    <property type="term" value="F:transferase activity"/>
    <property type="evidence" value="ECO:0007669"/>
    <property type="project" value="UniProtKB-KW"/>
</dbReference>
<keyword evidence="1" id="KW-0812">Transmembrane</keyword>
<feature type="transmembrane region" description="Helical" evidence="1">
    <location>
        <begin position="157"/>
        <end position="180"/>
    </location>
</feature>
<dbReference type="SUPFAM" id="SSF103473">
    <property type="entry name" value="MFS general substrate transporter"/>
    <property type="match status" value="1"/>
</dbReference>
<evidence type="ECO:0000313" key="2">
    <source>
        <dbReference type="EMBL" id="ALO45476.1"/>
    </source>
</evidence>
<feature type="transmembrane region" description="Helical" evidence="1">
    <location>
        <begin position="186"/>
        <end position="206"/>
    </location>
</feature>
<name>A0A0S2KBJ3_9GAMM</name>
<feature type="transmembrane region" description="Helical" evidence="1">
    <location>
        <begin position="12"/>
        <end position="36"/>
    </location>
</feature>
<keyword evidence="1" id="KW-1133">Transmembrane helix</keyword>
<keyword evidence="1" id="KW-0472">Membrane</keyword>
<proteinExistence type="predicted"/>
<feature type="transmembrane region" description="Helical" evidence="1">
    <location>
        <begin position="48"/>
        <end position="69"/>
    </location>
</feature>
<dbReference type="AlphaFoldDB" id="A0A0S2KBJ3"/>
<feature type="transmembrane region" description="Helical" evidence="1">
    <location>
        <begin position="120"/>
        <end position="145"/>
    </location>
</feature>
<evidence type="ECO:0000256" key="1">
    <source>
        <dbReference type="SAM" id="Phobius"/>
    </source>
</evidence>
<sequence length="214" mass="22941" precursor="true">MAQADLSISTTAASRLAVLCVAFINGFVIMSIELLGGRVLAPYFGSSVHVWGSIIAVFMLSLSLGYLWGGRLSLTNPGPNTFIAFFLLAALLCLPIIFFADPVMTQIFLNVEDPRYGSLITAMLLYFAPICVMGMVSPYSVRLLVLSQSESGGVAGMLYFVSTLGSALGTLGTSFYFVMWFEINQVMWGCVAALLACALMIALTLGKQQSGVRT</sequence>
<reference evidence="2 3" key="1">
    <citation type="submission" date="2015-11" db="EMBL/GenBank/DDBJ databases">
        <authorList>
            <person name="Zhang Y."/>
            <person name="Guo Z."/>
        </authorList>
    </citation>
    <scope>NUCLEOTIDE SEQUENCE [LARGE SCALE GENOMIC DNA]</scope>
    <source>
        <strain evidence="2 3">KCTC 32221</strain>
    </source>
</reference>
<accession>A0A0S2KBJ3</accession>
<dbReference type="NCBIfam" id="NF037959">
    <property type="entry name" value="MFS_SpdSyn"/>
    <property type="match status" value="1"/>
</dbReference>
<dbReference type="KEGG" id="pspi:PS2015_800"/>